<dbReference type="InterPro" id="IPR041583">
    <property type="entry name" value="TetR_C_31"/>
</dbReference>
<accession>A0A1G8L6Z4</accession>
<dbReference type="OrthoDB" id="6929199at2"/>
<dbReference type="Gene3D" id="1.10.357.10">
    <property type="entry name" value="Tetracycline Repressor, domain 2"/>
    <property type="match status" value="1"/>
</dbReference>
<sequence length="189" mass="19994">MEKLGVRERILAAALEIAGSEGIAAITNRRIAAVAGVSLGSITYHFATQTDLLRAALAQFVVEEKERLGAVADQFRGQPLGSVATLVDRVATDLAFSAERIAPFEYYIQAGRDPELRGAATECFEAYDDLTMAVLGALDVPNREMVAAVLVGMVAGLQLRRLATGQSRDEIASAIVLVISGAFASAGRQ</sequence>
<dbReference type="RefSeq" id="WP_072738539.1">
    <property type="nucleotide sequence ID" value="NZ_CP048813.1"/>
</dbReference>
<evidence type="ECO:0000256" key="1">
    <source>
        <dbReference type="ARBA" id="ARBA00023125"/>
    </source>
</evidence>
<dbReference type="PROSITE" id="PS50977">
    <property type="entry name" value="HTH_TETR_2"/>
    <property type="match status" value="1"/>
</dbReference>
<dbReference type="SUPFAM" id="SSF48498">
    <property type="entry name" value="Tetracyclin repressor-like, C-terminal domain"/>
    <property type="match status" value="1"/>
</dbReference>
<dbReference type="EMBL" id="FNDN01000008">
    <property type="protein sequence ID" value="SDI51456.1"/>
    <property type="molecule type" value="Genomic_DNA"/>
</dbReference>
<dbReference type="InterPro" id="IPR001647">
    <property type="entry name" value="HTH_TetR"/>
</dbReference>
<organism evidence="2 3">
    <name type="scientific">Rhodococcus triatomae</name>
    <dbReference type="NCBI Taxonomy" id="300028"/>
    <lineage>
        <taxon>Bacteria</taxon>
        <taxon>Bacillati</taxon>
        <taxon>Actinomycetota</taxon>
        <taxon>Actinomycetes</taxon>
        <taxon>Mycobacteriales</taxon>
        <taxon>Nocardiaceae</taxon>
        <taxon>Rhodococcus</taxon>
    </lineage>
</organism>
<evidence type="ECO:0000313" key="2">
    <source>
        <dbReference type="EMBL" id="SDI51456.1"/>
    </source>
</evidence>
<dbReference type="SUPFAM" id="SSF46689">
    <property type="entry name" value="Homeodomain-like"/>
    <property type="match status" value="1"/>
</dbReference>
<dbReference type="Pfam" id="PF00440">
    <property type="entry name" value="TetR_N"/>
    <property type="match status" value="1"/>
</dbReference>
<dbReference type="PRINTS" id="PR00455">
    <property type="entry name" value="HTHTETR"/>
</dbReference>
<dbReference type="Pfam" id="PF17940">
    <property type="entry name" value="TetR_C_31"/>
    <property type="match status" value="1"/>
</dbReference>
<protein>
    <submittedName>
        <fullName evidence="2">Regulatory protein, tetR family</fullName>
    </submittedName>
</protein>
<keyword evidence="1" id="KW-0238">DNA-binding</keyword>
<dbReference type="InterPro" id="IPR009057">
    <property type="entry name" value="Homeodomain-like_sf"/>
</dbReference>
<gene>
    <name evidence="2" type="ORF">SAMN05444695_10885</name>
</gene>
<proteinExistence type="predicted"/>
<evidence type="ECO:0000313" key="3">
    <source>
        <dbReference type="Proteomes" id="UP000183263"/>
    </source>
</evidence>
<name>A0A1G8L6Z4_9NOCA</name>
<keyword evidence="3" id="KW-1185">Reference proteome</keyword>
<reference evidence="2 3" key="1">
    <citation type="submission" date="2016-10" db="EMBL/GenBank/DDBJ databases">
        <authorList>
            <person name="de Groot N.N."/>
        </authorList>
    </citation>
    <scope>NUCLEOTIDE SEQUENCE [LARGE SCALE GENOMIC DNA]</scope>
    <source>
        <strain evidence="2 3">DSM 44892</strain>
    </source>
</reference>
<dbReference type="GO" id="GO:0003677">
    <property type="term" value="F:DNA binding"/>
    <property type="evidence" value="ECO:0007669"/>
    <property type="project" value="UniProtKB-UniRule"/>
</dbReference>
<dbReference type="Proteomes" id="UP000183263">
    <property type="component" value="Unassembled WGS sequence"/>
</dbReference>
<dbReference type="InterPro" id="IPR036271">
    <property type="entry name" value="Tet_transcr_reg_TetR-rel_C_sf"/>
</dbReference>
<dbReference type="AlphaFoldDB" id="A0A1G8L6Z4"/>